<keyword evidence="2" id="KW-1185">Reference proteome</keyword>
<evidence type="ECO:0000313" key="1">
    <source>
        <dbReference type="EMBL" id="GFO24474.1"/>
    </source>
</evidence>
<comment type="caution">
    <text evidence="1">The sequence shown here is derived from an EMBL/GenBank/DDBJ whole genome shotgun (WGS) entry which is preliminary data.</text>
</comment>
<organism evidence="1 2">
    <name type="scientific">Plakobranchus ocellatus</name>
    <dbReference type="NCBI Taxonomy" id="259542"/>
    <lineage>
        <taxon>Eukaryota</taxon>
        <taxon>Metazoa</taxon>
        <taxon>Spiralia</taxon>
        <taxon>Lophotrochozoa</taxon>
        <taxon>Mollusca</taxon>
        <taxon>Gastropoda</taxon>
        <taxon>Heterobranchia</taxon>
        <taxon>Euthyneura</taxon>
        <taxon>Panpulmonata</taxon>
        <taxon>Sacoglossa</taxon>
        <taxon>Placobranchoidea</taxon>
        <taxon>Plakobranchidae</taxon>
        <taxon>Plakobranchus</taxon>
    </lineage>
</organism>
<name>A0AAV4C024_9GAST</name>
<proteinExistence type="predicted"/>
<sequence>MDRVDVSLDLTWLLVVSFNQSRFLALWSGPDTTILTQPLTWHADTHTHTEEKILTPRLLLDFFFLLFSALSRFTLSLNSLPHPYFQSKLTTAANSCMLILKWKRGKMERRGSMELDGWEPALWMDQCALADIATFQYYR</sequence>
<evidence type="ECO:0000313" key="2">
    <source>
        <dbReference type="Proteomes" id="UP000735302"/>
    </source>
</evidence>
<dbReference type="EMBL" id="BLXT01005617">
    <property type="protein sequence ID" value="GFO24474.1"/>
    <property type="molecule type" value="Genomic_DNA"/>
</dbReference>
<dbReference type="Proteomes" id="UP000735302">
    <property type="component" value="Unassembled WGS sequence"/>
</dbReference>
<protein>
    <submittedName>
        <fullName evidence="1">Uncharacterized protein</fullName>
    </submittedName>
</protein>
<gene>
    <name evidence="1" type="ORF">PoB_005097900</name>
</gene>
<dbReference type="AlphaFoldDB" id="A0AAV4C024"/>
<reference evidence="1 2" key="1">
    <citation type="journal article" date="2021" name="Elife">
        <title>Chloroplast acquisition without the gene transfer in kleptoplastic sea slugs, Plakobranchus ocellatus.</title>
        <authorList>
            <person name="Maeda T."/>
            <person name="Takahashi S."/>
            <person name="Yoshida T."/>
            <person name="Shimamura S."/>
            <person name="Takaki Y."/>
            <person name="Nagai Y."/>
            <person name="Toyoda A."/>
            <person name="Suzuki Y."/>
            <person name="Arimoto A."/>
            <person name="Ishii H."/>
            <person name="Satoh N."/>
            <person name="Nishiyama T."/>
            <person name="Hasebe M."/>
            <person name="Maruyama T."/>
            <person name="Minagawa J."/>
            <person name="Obokata J."/>
            <person name="Shigenobu S."/>
        </authorList>
    </citation>
    <scope>NUCLEOTIDE SEQUENCE [LARGE SCALE GENOMIC DNA]</scope>
</reference>
<accession>A0AAV4C024</accession>